<name>A0A812CJV8_ACAPH</name>
<dbReference type="InterPro" id="IPR050327">
    <property type="entry name" value="Proton-linked_MCT"/>
</dbReference>
<evidence type="ECO:0000313" key="6">
    <source>
        <dbReference type="Proteomes" id="UP000597762"/>
    </source>
</evidence>
<keyword evidence="3" id="KW-1133">Transmembrane helix</keyword>
<dbReference type="InterPro" id="IPR020846">
    <property type="entry name" value="MFS_dom"/>
</dbReference>
<dbReference type="EMBL" id="CAHIKZ030001504">
    <property type="protein sequence ID" value="CAE1266136.1"/>
    <property type="molecule type" value="Genomic_DNA"/>
</dbReference>
<dbReference type="PANTHER" id="PTHR11360:SF303">
    <property type="entry name" value="MAJOR FACILITATOR SUPERFAMILY (MFS) PROFILE DOMAIN-CONTAINING PROTEIN"/>
    <property type="match status" value="1"/>
</dbReference>
<dbReference type="Gene3D" id="1.20.1250.20">
    <property type="entry name" value="MFS general substrate transporter like domains"/>
    <property type="match status" value="1"/>
</dbReference>
<feature type="transmembrane region" description="Helical" evidence="3">
    <location>
        <begin position="390"/>
        <end position="410"/>
    </location>
</feature>
<feature type="transmembrane region" description="Helical" evidence="3">
    <location>
        <begin position="354"/>
        <end position="378"/>
    </location>
</feature>
<gene>
    <name evidence="5" type="ORF">SPHA_35035</name>
</gene>
<comment type="subcellular location">
    <subcellularLocation>
        <location evidence="1">Membrane</location>
        <topology evidence="1">Multi-pass membrane protein</topology>
    </subcellularLocation>
</comment>
<evidence type="ECO:0000256" key="2">
    <source>
        <dbReference type="SAM" id="MobiDB-lite"/>
    </source>
</evidence>
<protein>
    <recommendedName>
        <fullName evidence="4">Major facilitator superfamily (MFS) profile domain-containing protein</fullName>
    </recommendedName>
</protein>
<keyword evidence="3" id="KW-0812">Transmembrane</keyword>
<feature type="transmembrane region" description="Helical" evidence="3">
    <location>
        <begin position="273"/>
        <end position="294"/>
    </location>
</feature>
<sequence length="544" mass="60069">MRATPLDDLAESADLVFAQFEQGVKSVHTPDTTERERYERSDTERALADLQREIREIKISLRPRTGKPTPSRQQRRRTPNRERRSDQGIFTRECNSFYKQKSSLESENETKSSLLYQSSKDVYETREEEISNSKRRGCKQSCKDVTFHQFLVFTCIFFNVFICVGLPFSLGVLYPEFKVTFNSSNAEAATIVSVATGLITCGGIVGGLLVNKIGSRYTILLGALLSFIGTFASFFAMNVWFLVVALGVLMGLGNAIVYIPSMVVISEQFPNSMMATLIITAARPAGVIMLPLLINTLLDVYFWRGTVLLTSAFVLNICVSGLIATHQSSKTSSPVSLPRKKKIFDVSILKIPKFILIIITHSIINSTISAVFVLLVDFAIEVGYSRKKAVIVYTIQAVFAMLARVFVGILSLLPQRIRPPHIVLFFLSGLFGSVIILLMPLAAQNYNTLVGIIMFWGLFIGIRNAIIPVLCLELVGKDHYPIALGVSQTLIGIFTIVAGPIAGLIRDMTGTYEVTFFTAGSVSMVAAVVTKKIRCKHLAVIKGS</sequence>
<organism evidence="5 6">
    <name type="scientific">Acanthosepion pharaonis</name>
    <name type="common">Pharaoh cuttlefish</name>
    <name type="synonym">Sepia pharaonis</name>
    <dbReference type="NCBI Taxonomy" id="158019"/>
    <lineage>
        <taxon>Eukaryota</taxon>
        <taxon>Metazoa</taxon>
        <taxon>Spiralia</taxon>
        <taxon>Lophotrochozoa</taxon>
        <taxon>Mollusca</taxon>
        <taxon>Cephalopoda</taxon>
        <taxon>Coleoidea</taxon>
        <taxon>Decapodiformes</taxon>
        <taxon>Sepiida</taxon>
        <taxon>Sepiina</taxon>
        <taxon>Sepiidae</taxon>
        <taxon>Acanthosepion</taxon>
    </lineage>
</organism>
<dbReference type="SUPFAM" id="SSF103473">
    <property type="entry name" value="MFS general substrate transporter"/>
    <property type="match status" value="1"/>
</dbReference>
<dbReference type="OrthoDB" id="6099974at2759"/>
<evidence type="ECO:0000256" key="1">
    <source>
        <dbReference type="ARBA" id="ARBA00004141"/>
    </source>
</evidence>
<feature type="transmembrane region" description="Helical" evidence="3">
    <location>
        <begin position="482"/>
        <end position="505"/>
    </location>
</feature>
<evidence type="ECO:0000313" key="5">
    <source>
        <dbReference type="EMBL" id="CAE1266136.1"/>
    </source>
</evidence>
<feature type="region of interest" description="Disordered" evidence="2">
    <location>
        <begin position="59"/>
        <end position="86"/>
    </location>
</feature>
<dbReference type="PROSITE" id="PS50850">
    <property type="entry name" value="MFS"/>
    <property type="match status" value="1"/>
</dbReference>
<feature type="transmembrane region" description="Helical" evidence="3">
    <location>
        <begin position="449"/>
        <end position="475"/>
    </location>
</feature>
<dbReference type="PANTHER" id="PTHR11360">
    <property type="entry name" value="MONOCARBOXYLATE TRANSPORTER"/>
    <property type="match status" value="1"/>
</dbReference>
<dbReference type="Proteomes" id="UP000597762">
    <property type="component" value="Unassembled WGS sequence"/>
</dbReference>
<feature type="domain" description="Major facilitator superfamily (MFS) profile" evidence="4">
    <location>
        <begin position="152"/>
        <end position="538"/>
    </location>
</feature>
<comment type="caution">
    <text evidence="5">The sequence shown here is derived from an EMBL/GenBank/DDBJ whole genome shotgun (WGS) entry which is preliminary data.</text>
</comment>
<feature type="transmembrane region" description="Helical" evidence="3">
    <location>
        <begin position="188"/>
        <end position="210"/>
    </location>
</feature>
<proteinExistence type="predicted"/>
<keyword evidence="6" id="KW-1185">Reference proteome</keyword>
<accession>A0A812CJV8</accession>
<dbReference type="GO" id="GO:0016020">
    <property type="term" value="C:membrane"/>
    <property type="evidence" value="ECO:0007669"/>
    <property type="project" value="UniProtKB-SubCell"/>
</dbReference>
<feature type="transmembrane region" description="Helical" evidence="3">
    <location>
        <begin position="300"/>
        <end position="324"/>
    </location>
</feature>
<dbReference type="InterPro" id="IPR036259">
    <property type="entry name" value="MFS_trans_sf"/>
</dbReference>
<dbReference type="AlphaFoldDB" id="A0A812CJV8"/>
<feature type="transmembrane region" description="Helical" evidence="3">
    <location>
        <begin position="217"/>
        <end position="235"/>
    </location>
</feature>
<dbReference type="Pfam" id="PF07690">
    <property type="entry name" value="MFS_1"/>
    <property type="match status" value="1"/>
</dbReference>
<dbReference type="InterPro" id="IPR011701">
    <property type="entry name" value="MFS"/>
</dbReference>
<dbReference type="CDD" id="cd17352">
    <property type="entry name" value="MFS_MCT_SLC16"/>
    <property type="match status" value="1"/>
</dbReference>
<evidence type="ECO:0000256" key="3">
    <source>
        <dbReference type="SAM" id="Phobius"/>
    </source>
</evidence>
<reference evidence="5" key="1">
    <citation type="submission" date="2021-01" db="EMBL/GenBank/DDBJ databases">
        <authorList>
            <person name="Li R."/>
            <person name="Bekaert M."/>
        </authorList>
    </citation>
    <scope>NUCLEOTIDE SEQUENCE</scope>
    <source>
        <strain evidence="5">Farmed</strain>
    </source>
</reference>
<feature type="transmembrane region" description="Helical" evidence="3">
    <location>
        <begin position="422"/>
        <end position="443"/>
    </location>
</feature>
<feature type="transmembrane region" description="Helical" evidence="3">
    <location>
        <begin position="511"/>
        <end position="529"/>
    </location>
</feature>
<feature type="transmembrane region" description="Helical" evidence="3">
    <location>
        <begin position="241"/>
        <end position="261"/>
    </location>
</feature>
<evidence type="ECO:0000259" key="4">
    <source>
        <dbReference type="PROSITE" id="PS50850"/>
    </source>
</evidence>
<keyword evidence="3" id="KW-0472">Membrane</keyword>
<feature type="transmembrane region" description="Helical" evidence="3">
    <location>
        <begin position="145"/>
        <end position="168"/>
    </location>
</feature>
<dbReference type="GO" id="GO:0008028">
    <property type="term" value="F:monocarboxylic acid transmembrane transporter activity"/>
    <property type="evidence" value="ECO:0007669"/>
    <property type="project" value="TreeGrafter"/>
</dbReference>